<dbReference type="Gene3D" id="3.30.310.70">
    <property type="entry name" value="TT1751-like domain"/>
    <property type="match status" value="1"/>
</dbReference>
<dbReference type="Pfam" id="PF03625">
    <property type="entry name" value="DUF302"/>
    <property type="match status" value="1"/>
</dbReference>
<feature type="domain" description="DUF302" evidence="2">
    <location>
        <begin position="55"/>
        <end position="117"/>
    </location>
</feature>
<dbReference type="OrthoDB" id="9799367at2"/>
<keyword evidence="4" id="KW-1185">Reference proteome</keyword>
<dbReference type="RefSeq" id="WP_085880834.1">
    <property type="nucleotide sequence ID" value="NZ_FWFZ01000040.1"/>
</dbReference>
<dbReference type="PANTHER" id="PTHR38342:SF2">
    <property type="entry name" value="INNER MEMBRANE OR EXPORTED"/>
    <property type="match status" value="1"/>
</dbReference>
<protein>
    <submittedName>
        <fullName evidence="3">Camphor resistance protein CrcB</fullName>
    </submittedName>
</protein>
<dbReference type="CDD" id="cd14797">
    <property type="entry name" value="DUF302"/>
    <property type="match status" value="1"/>
</dbReference>
<evidence type="ECO:0000256" key="1">
    <source>
        <dbReference type="SAM" id="SignalP"/>
    </source>
</evidence>
<dbReference type="InterPro" id="IPR005180">
    <property type="entry name" value="DUF302"/>
</dbReference>
<feature type="signal peptide" evidence="1">
    <location>
        <begin position="1"/>
        <end position="19"/>
    </location>
</feature>
<organism evidence="3 4">
    <name type="scientific">Roseisalinus antarcticus</name>
    <dbReference type="NCBI Taxonomy" id="254357"/>
    <lineage>
        <taxon>Bacteria</taxon>
        <taxon>Pseudomonadati</taxon>
        <taxon>Pseudomonadota</taxon>
        <taxon>Alphaproteobacteria</taxon>
        <taxon>Rhodobacterales</taxon>
        <taxon>Roseobacteraceae</taxon>
        <taxon>Roseisalinus</taxon>
    </lineage>
</organism>
<dbReference type="EMBL" id="FWFZ01000040">
    <property type="protein sequence ID" value="SLN76236.1"/>
    <property type="molecule type" value="Genomic_DNA"/>
</dbReference>
<accession>A0A1Y5TXI7</accession>
<dbReference type="Proteomes" id="UP000193900">
    <property type="component" value="Unassembled WGS sequence"/>
</dbReference>
<dbReference type="InterPro" id="IPR035923">
    <property type="entry name" value="TT1751-like_sf"/>
</dbReference>
<dbReference type="AlphaFoldDB" id="A0A1Y5TXI7"/>
<keyword evidence="1" id="KW-0732">Signal</keyword>
<evidence type="ECO:0000259" key="2">
    <source>
        <dbReference type="Pfam" id="PF03625"/>
    </source>
</evidence>
<sequence length="151" mass="15393">MKHLLAIVAIGLWAAPALAETGDIVKVPTSGSVEATAGRLVTAIGNAGATVAARVDHGGAAAGAGLELNDAELVIFGNPQIGTPAMQDDSLVGLYLPLRVLVYEDADGQVWLAYEDPAAMLGRLDGVGSDAPYLERMRGALRNLTAAAASE</sequence>
<name>A0A1Y5TXI7_9RHOB</name>
<reference evidence="3 4" key="1">
    <citation type="submission" date="2017-03" db="EMBL/GenBank/DDBJ databases">
        <authorList>
            <person name="Afonso C.L."/>
            <person name="Miller P.J."/>
            <person name="Scott M.A."/>
            <person name="Spackman E."/>
            <person name="Goraichik I."/>
            <person name="Dimitrov K.M."/>
            <person name="Suarez D.L."/>
            <person name="Swayne D.E."/>
        </authorList>
    </citation>
    <scope>NUCLEOTIDE SEQUENCE [LARGE SCALE GENOMIC DNA]</scope>
    <source>
        <strain evidence="3 4">CECT 7023</strain>
    </source>
</reference>
<feature type="chain" id="PRO_5012170145" evidence="1">
    <location>
        <begin position="20"/>
        <end position="151"/>
    </location>
</feature>
<evidence type="ECO:0000313" key="3">
    <source>
        <dbReference type="EMBL" id="SLN76236.1"/>
    </source>
</evidence>
<dbReference type="SUPFAM" id="SSF103247">
    <property type="entry name" value="TT1751-like"/>
    <property type="match status" value="1"/>
</dbReference>
<dbReference type="PANTHER" id="PTHR38342">
    <property type="entry name" value="SLR5037 PROTEIN"/>
    <property type="match status" value="1"/>
</dbReference>
<evidence type="ECO:0000313" key="4">
    <source>
        <dbReference type="Proteomes" id="UP000193900"/>
    </source>
</evidence>
<gene>
    <name evidence="3" type="ORF">ROA7023_04127</name>
</gene>
<proteinExistence type="predicted"/>